<dbReference type="InterPro" id="IPR036179">
    <property type="entry name" value="Ig-like_dom_sf"/>
</dbReference>
<dbReference type="InterPro" id="IPR000483">
    <property type="entry name" value="Cys-rich_flank_reg_C"/>
</dbReference>
<dbReference type="SUPFAM" id="SSF52058">
    <property type="entry name" value="L domain-like"/>
    <property type="match status" value="1"/>
</dbReference>
<evidence type="ECO:0000259" key="7">
    <source>
        <dbReference type="PROSITE" id="PS50835"/>
    </source>
</evidence>
<sequence length="547" mass="59388">MMFKKPAGVLMFLLVILKVLGTAETCRCSTSSSPFFPPSFYCSCVSLNLTSVPQNLSTNITSLNLEGNHITTLSQSDFSQYRSLDNLDLRQNRISIINPGAFYHLSNLTKLSLMFNGLTSLRSGMFTGLGKLETLFIYSNNISDIQDGTFSATPQLDVVYLSGNKLRTLRAGMFTGLGNLTGLFLGGNDITSVQTGTFNTTPQLRSLYLNSNKLKTLTPDMFTGLGNLETLYLYGSDIGDIQAGTFNLISQLKNLDLEHNHIQSIPSNSLSNLLQLTSLKLSYNNITAFPFEELSNIQTISTLHLDNNLLTTLTSTAYDVLSSLSDVSLDNNPWQCDCRMVDFKLKLTESTRRMVHLNKIIDSSTPFENQITCSQPDHLSGLNLKDIKLENLFSGCFEPKIVRFERSDSMELAQGEDLLAQLVCEASGIPTPTITIIPPSGLNATVESGVIFEDGNVTLRNVTAADAGLYVCIASNPVGSTFAIFSTEVVKPVSSPRFTLPVFVGSVSGAVAGTVVLGAIVLTIWRRTCAKSSSVALDTGVALTTQL</sequence>
<dbReference type="Pfam" id="PF13927">
    <property type="entry name" value="Ig_3"/>
    <property type="match status" value="1"/>
</dbReference>
<dbReference type="Pfam" id="PF13855">
    <property type="entry name" value="LRR_8"/>
    <property type="match status" value="3"/>
</dbReference>
<feature type="transmembrane region" description="Helical" evidence="5">
    <location>
        <begin position="500"/>
        <end position="525"/>
    </location>
</feature>
<dbReference type="Gene3D" id="3.80.10.10">
    <property type="entry name" value="Ribonuclease Inhibitor"/>
    <property type="match status" value="2"/>
</dbReference>
<dbReference type="PROSITE" id="PS51450">
    <property type="entry name" value="LRR"/>
    <property type="match status" value="3"/>
</dbReference>
<keyword evidence="4" id="KW-1015">Disulfide bond</keyword>
<dbReference type="FunFam" id="3.80.10.10:FF:001360">
    <property type="entry name" value="Uncharacterized protein"/>
    <property type="match status" value="1"/>
</dbReference>
<keyword evidence="2 6" id="KW-0732">Signal</keyword>
<dbReference type="AlphaFoldDB" id="A0A6P4YGK9"/>
<feature type="domain" description="Ig-like" evidence="7">
    <location>
        <begin position="399"/>
        <end position="490"/>
    </location>
</feature>
<evidence type="ECO:0000313" key="9">
    <source>
        <dbReference type="RefSeq" id="XP_019623573.1"/>
    </source>
</evidence>
<keyword evidence="5" id="KW-0812">Transmembrane</keyword>
<dbReference type="KEGG" id="bbel:109469493"/>
<dbReference type="SMART" id="SM00408">
    <property type="entry name" value="IGc2"/>
    <property type="match status" value="1"/>
</dbReference>
<evidence type="ECO:0000256" key="3">
    <source>
        <dbReference type="ARBA" id="ARBA00022737"/>
    </source>
</evidence>
<dbReference type="PANTHER" id="PTHR24373:SF383">
    <property type="entry name" value="LEUCINE-RICH REPEAT-CONTAINING PROTEIN 15-LIKE"/>
    <property type="match status" value="1"/>
</dbReference>
<accession>A0A6P4YGK9</accession>
<dbReference type="InterPro" id="IPR007110">
    <property type="entry name" value="Ig-like_dom"/>
</dbReference>
<dbReference type="SUPFAM" id="SSF48726">
    <property type="entry name" value="Immunoglobulin"/>
    <property type="match status" value="1"/>
</dbReference>
<dbReference type="GeneID" id="109469493"/>
<keyword evidence="5" id="KW-1133">Transmembrane helix</keyword>
<dbReference type="InterPro" id="IPR003598">
    <property type="entry name" value="Ig_sub2"/>
</dbReference>
<dbReference type="Proteomes" id="UP000515135">
    <property type="component" value="Unplaced"/>
</dbReference>
<dbReference type="SMART" id="SM00082">
    <property type="entry name" value="LRRCT"/>
    <property type="match status" value="1"/>
</dbReference>
<dbReference type="PROSITE" id="PS50835">
    <property type="entry name" value="IG_LIKE"/>
    <property type="match status" value="1"/>
</dbReference>
<evidence type="ECO:0000313" key="8">
    <source>
        <dbReference type="Proteomes" id="UP000515135"/>
    </source>
</evidence>
<evidence type="ECO:0000256" key="6">
    <source>
        <dbReference type="SAM" id="SignalP"/>
    </source>
</evidence>
<dbReference type="OrthoDB" id="676979at2759"/>
<proteinExistence type="predicted"/>
<gene>
    <name evidence="9" type="primary">LOC109469493</name>
</gene>
<feature type="chain" id="PRO_5027976443" evidence="6">
    <location>
        <begin position="26"/>
        <end position="547"/>
    </location>
</feature>
<organism evidence="8 9">
    <name type="scientific">Branchiostoma belcheri</name>
    <name type="common">Amphioxus</name>
    <dbReference type="NCBI Taxonomy" id="7741"/>
    <lineage>
        <taxon>Eukaryota</taxon>
        <taxon>Metazoa</taxon>
        <taxon>Chordata</taxon>
        <taxon>Cephalochordata</taxon>
        <taxon>Leptocardii</taxon>
        <taxon>Amphioxiformes</taxon>
        <taxon>Branchiostomatidae</taxon>
        <taxon>Branchiostoma</taxon>
    </lineage>
</organism>
<reference evidence="9" key="1">
    <citation type="submission" date="2025-08" db="UniProtKB">
        <authorList>
            <consortium name="RefSeq"/>
        </authorList>
    </citation>
    <scope>IDENTIFICATION</scope>
    <source>
        <tissue evidence="9">Gonad</tissue>
    </source>
</reference>
<evidence type="ECO:0000256" key="1">
    <source>
        <dbReference type="ARBA" id="ARBA00022614"/>
    </source>
</evidence>
<dbReference type="InterPro" id="IPR003591">
    <property type="entry name" value="Leu-rich_rpt_typical-subtyp"/>
</dbReference>
<evidence type="ECO:0000256" key="4">
    <source>
        <dbReference type="ARBA" id="ARBA00023157"/>
    </source>
</evidence>
<dbReference type="Gene3D" id="2.60.40.10">
    <property type="entry name" value="Immunoglobulins"/>
    <property type="match status" value="1"/>
</dbReference>
<name>A0A6P4YGK9_BRABE</name>
<dbReference type="RefSeq" id="XP_019623573.1">
    <property type="nucleotide sequence ID" value="XM_019768014.1"/>
</dbReference>
<dbReference type="InterPro" id="IPR013783">
    <property type="entry name" value="Ig-like_fold"/>
</dbReference>
<keyword evidence="8" id="KW-1185">Reference proteome</keyword>
<dbReference type="InterPro" id="IPR001611">
    <property type="entry name" value="Leu-rich_rpt"/>
</dbReference>
<dbReference type="InterPro" id="IPR003599">
    <property type="entry name" value="Ig_sub"/>
</dbReference>
<feature type="signal peptide" evidence="6">
    <location>
        <begin position="1"/>
        <end position="25"/>
    </location>
</feature>
<dbReference type="PANTHER" id="PTHR24373">
    <property type="entry name" value="SLIT RELATED LEUCINE-RICH REPEAT NEURONAL PROTEIN"/>
    <property type="match status" value="1"/>
</dbReference>
<dbReference type="FunFam" id="3.80.10.10:FF:000169">
    <property type="entry name" value="TLR4 interactor with leucine rich repeats"/>
    <property type="match status" value="1"/>
</dbReference>
<keyword evidence="1" id="KW-0433">Leucine-rich repeat</keyword>
<protein>
    <submittedName>
        <fullName evidence="9">SLIT and NTRK-like protein 2</fullName>
    </submittedName>
</protein>
<keyword evidence="3" id="KW-0677">Repeat</keyword>
<dbReference type="InterPro" id="IPR050328">
    <property type="entry name" value="Dev_Immune_Receptor"/>
</dbReference>
<evidence type="ECO:0000256" key="2">
    <source>
        <dbReference type="ARBA" id="ARBA00022729"/>
    </source>
</evidence>
<evidence type="ECO:0000256" key="5">
    <source>
        <dbReference type="SAM" id="Phobius"/>
    </source>
</evidence>
<dbReference type="InterPro" id="IPR032675">
    <property type="entry name" value="LRR_dom_sf"/>
</dbReference>
<dbReference type="SMART" id="SM00409">
    <property type="entry name" value="IG"/>
    <property type="match status" value="1"/>
</dbReference>
<keyword evidence="5" id="KW-0472">Membrane</keyword>
<dbReference type="GO" id="GO:0031012">
    <property type="term" value="C:extracellular matrix"/>
    <property type="evidence" value="ECO:0007669"/>
    <property type="project" value="TreeGrafter"/>
</dbReference>
<dbReference type="SMART" id="SM00369">
    <property type="entry name" value="LRR_TYP"/>
    <property type="match status" value="11"/>
</dbReference>
<dbReference type="GO" id="GO:0005615">
    <property type="term" value="C:extracellular space"/>
    <property type="evidence" value="ECO:0007669"/>
    <property type="project" value="TreeGrafter"/>
</dbReference>